<gene>
    <name evidence="1" type="ORF">KCV03_g31</name>
</gene>
<protein>
    <submittedName>
        <fullName evidence="1">UbiD-domain-containing protein</fullName>
    </submittedName>
</protein>
<dbReference type="AlphaFoldDB" id="A0A9P8GPQ1"/>
<reference evidence="1" key="2">
    <citation type="submission" date="2021-08" db="EMBL/GenBank/DDBJ databases">
        <authorList>
            <person name="Gostincar C."/>
            <person name="Sun X."/>
            <person name="Song Z."/>
            <person name="Gunde-Cimerman N."/>
        </authorList>
    </citation>
    <scope>NUCLEOTIDE SEQUENCE</scope>
    <source>
        <strain evidence="1">EXF-8016</strain>
    </source>
</reference>
<organism evidence="1 2">
    <name type="scientific">Aureobasidium melanogenum</name>
    <name type="common">Aureobasidium pullulans var. melanogenum</name>
    <dbReference type="NCBI Taxonomy" id="46634"/>
    <lineage>
        <taxon>Eukaryota</taxon>
        <taxon>Fungi</taxon>
        <taxon>Dikarya</taxon>
        <taxon>Ascomycota</taxon>
        <taxon>Pezizomycotina</taxon>
        <taxon>Dothideomycetes</taxon>
        <taxon>Dothideomycetidae</taxon>
        <taxon>Dothideales</taxon>
        <taxon>Saccotheciaceae</taxon>
        <taxon>Aureobasidium</taxon>
    </lineage>
</organism>
<evidence type="ECO:0000313" key="1">
    <source>
        <dbReference type="EMBL" id="KAH0237822.1"/>
    </source>
</evidence>
<comment type="caution">
    <text evidence="1">The sequence shown here is derived from an EMBL/GenBank/DDBJ whole genome shotgun (WGS) entry which is preliminary data.</text>
</comment>
<name>A0A9P8GPQ1_AURME</name>
<feature type="non-terminal residue" evidence="1">
    <location>
        <position position="164"/>
    </location>
</feature>
<dbReference type="EMBL" id="JAHFYH010000001">
    <property type="protein sequence ID" value="KAH0237822.1"/>
    <property type="molecule type" value="Genomic_DNA"/>
</dbReference>
<evidence type="ECO:0000313" key="2">
    <source>
        <dbReference type="Proteomes" id="UP000767238"/>
    </source>
</evidence>
<sequence length="164" mass="17890">MTEPSLTLSLISAGGVLDRQKSITHNLSTLDGIERAMRVVRDQRESLDVVKEDLVVARAAACAECPHDIFEVVDVDVVAYQHQTVDRVADFVVENQVANTFGELLGLDLHFAELCGVDLEGHPGNLRLEVRHGVSNGQTGLLAELSDGGRSEGTDHGVLKYFRR</sequence>
<proteinExistence type="predicted"/>
<reference evidence="1" key="1">
    <citation type="journal article" date="2021" name="J Fungi (Basel)">
        <title>Virulence traits and population genomics of the black yeast Aureobasidium melanogenum.</title>
        <authorList>
            <person name="Cernosa A."/>
            <person name="Sun X."/>
            <person name="Gostincar C."/>
            <person name="Fang C."/>
            <person name="Gunde-Cimerman N."/>
            <person name="Song Z."/>
        </authorList>
    </citation>
    <scope>NUCLEOTIDE SEQUENCE</scope>
    <source>
        <strain evidence="1">EXF-8016</strain>
    </source>
</reference>
<accession>A0A9P8GPQ1</accession>
<dbReference type="Proteomes" id="UP000767238">
    <property type="component" value="Unassembled WGS sequence"/>
</dbReference>